<proteinExistence type="predicted"/>
<dbReference type="Proteomes" id="UP000494206">
    <property type="component" value="Unassembled WGS sequence"/>
</dbReference>
<name>A0A8S1EE54_9PELO</name>
<evidence type="ECO:0000313" key="2">
    <source>
        <dbReference type="EMBL" id="CAB3400392.1"/>
    </source>
</evidence>
<dbReference type="EMBL" id="CADEPM010000002">
    <property type="protein sequence ID" value="CAB3400392.1"/>
    <property type="molecule type" value="Genomic_DNA"/>
</dbReference>
<evidence type="ECO:0000313" key="3">
    <source>
        <dbReference type="Proteomes" id="UP000494206"/>
    </source>
</evidence>
<dbReference type="OrthoDB" id="5792636at2759"/>
<protein>
    <submittedName>
        <fullName evidence="2">Uncharacterized protein</fullName>
    </submittedName>
</protein>
<comment type="caution">
    <text evidence="2">The sequence shown here is derived from an EMBL/GenBank/DDBJ whole genome shotgun (WGS) entry which is preliminary data.</text>
</comment>
<feature type="region of interest" description="Disordered" evidence="1">
    <location>
        <begin position="310"/>
        <end position="385"/>
    </location>
</feature>
<dbReference type="AlphaFoldDB" id="A0A8S1EE54"/>
<feature type="compositionally biased region" description="Acidic residues" evidence="1">
    <location>
        <begin position="344"/>
        <end position="364"/>
    </location>
</feature>
<feature type="compositionally biased region" description="Basic and acidic residues" evidence="1">
    <location>
        <begin position="328"/>
        <end position="343"/>
    </location>
</feature>
<reference evidence="2 3" key="1">
    <citation type="submission" date="2020-04" db="EMBL/GenBank/DDBJ databases">
        <authorList>
            <person name="Laetsch R D."/>
            <person name="Stevens L."/>
            <person name="Kumar S."/>
            <person name="Blaxter L. M."/>
        </authorList>
    </citation>
    <scope>NUCLEOTIDE SEQUENCE [LARGE SCALE GENOMIC DNA]</scope>
</reference>
<organism evidence="2 3">
    <name type="scientific">Caenorhabditis bovis</name>
    <dbReference type="NCBI Taxonomy" id="2654633"/>
    <lineage>
        <taxon>Eukaryota</taxon>
        <taxon>Metazoa</taxon>
        <taxon>Ecdysozoa</taxon>
        <taxon>Nematoda</taxon>
        <taxon>Chromadorea</taxon>
        <taxon>Rhabditida</taxon>
        <taxon>Rhabditina</taxon>
        <taxon>Rhabditomorpha</taxon>
        <taxon>Rhabditoidea</taxon>
        <taxon>Rhabditidae</taxon>
        <taxon>Peloderinae</taxon>
        <taxon>Caenorhabditis</taxon>
    </lineage>
</organism>
<accession>A0A8S1EE54</accession>
<feature type="compositionally biased region" description="Basic and acidic residues" evidence="1">
    <location>
        <begin position="365"/>
        <end position="385"/>
    </location>
</feature>
<gene>
    <name evidence="2" type="ORF">CBOVIS_LOCUS3347</name>
</gene>
<evidence type="ECO:0000256" key="1">
    <source>
        <dbReference type="SAM" id="MobiDB-lite"/>
    </source>
</evidence>
<sequence>MSREIAFVIDIGFECLLTSRGCSMSYIEQFIQFLKDFEKNAAEEPDYYDRLHLFTSEKEYTDKTRNFKQAVEEFEKRDHSSVMDLPTLFEFMNCKDYQQVFLITAISNLDEYKYAYKDLKLIYILFAPELRVRLKTTYQSKIPDNFIFLTEEAITTIAHHVHVRLMATNYVLLKSFMCVAGNLIHEMGEEIVVKEIVCDKFFTLPDVDNLEVKCMQWFMPAEERNRITVSIIEKYPEFNWGFTDTRKEMESREEDYQIFNYDYFIDMLTVENEDNDRYGVLGYCITNKGEKLLAAVRAVDLNGWNIQEEDEVKTDDKSDDGNTDYEDKEANKENVSEYKNNDDERPEPDETEDEVMEEGDNEGGSEDKQQEGAKLEAETKQIDENQKPELHIEIPEEEGDVIEFIDMEEEENIVEYLPEMNPRDIYWNDEHSLSLMFYKLQRSLRKLPERMPLYRTLIDNLSTLALVVQNPSYAYAFARFLRAEGRYISPLANSVTEDAARHFELLARKLILRHGLK</sequence>
<keyword evidence="3" id="KW-1185">Reference proteome</keyword>